<comment type="caution">
    <text evidence="1">The sequence shown here is derived from an EMBL/GenBank/DDBJ whole genome shotgun (WGS) entry which is preliminary data.</text>
</comment>
<dbReference type="Proteomes" id="UP001148629">
    <property type="component" value="Unassembled WGS sequence"/>
</dbReference>
<sequence length="77" mass="8191">MPAQTSNQSSGKQSTTTSASSSNAKPPTRYSVVRDGWGGSRPQFQASYGLRMDPDGIEEGNAILDAMIQNDPTVSQK</sequence>
<proteinExistence type="predicted"/>
<dbReference type="EMBL" id="JANRMS010001585">
    <property type="protein sequence ID" value="KAJ3527278.1"/>
    <property type="molecule type" value="Genomic_DNA"/>
</dbReference>
<name>A0ACC1RWN4_9HYPO</name>
<gene>
    <name evidence="1" type="ORF">NM208_g10779</name>
</gene>
<protein>
    <submittedName>
        <fullName evidence="1">Uncharacterized protein</fullName>
    </submittedName>
</protein>
<keyword evidence="2" id="KW-1185">Reference proteome</keyword>
<accession>A0ACC1RWN4</accession>
<evidence type="ECO:0000313" key="1">
    <source>
        <dbReference type="EMBL" id="KAJ3527278.1"/>
    </source>
</evidence>
<organism evidence="1 2">
    <name type="scientific">Fusarium decemcellulare</name>
    <dbReference type="NCBI Taxonomy" id="57161"/>
    <lineage>
        <taxon>Eukaryota</taxon>
        <taxon>Fungi</taxon>
        <taxon>Dikarya</taxon>
        <taxon>Ascomycota</taxon>
        <taxon>Pezizomycotina</taxon>
        <taxon>Sordariomycetes</taxon>
        <taxon>Hypocreomycetidae</taxon>
        <taxon>Hypocreales</taxon>
        <taxon>Nectriaceae</taxon>
        <taxon>Fusarium</taxon>
        <taxon>Fusarium decemcellulare species complex</taxon>
    </lineage>
</organism>
<evidence type="ECO:0000313" key="2">
    <source>
        <dbReference type="Proteomes" id="UP001148629"/>
    </source>
</evidence>
<reference evidence="1" key="1">
    <citation type="submission" date="2022-08" db="EMBL/GenBank/DDBJ databases">
        <title>Genome Sequence of Fusarium decemcellulare.</title>
        <authorList>
            <person name="Buettner E."/>
        </authorList>
    </citation>
    <scope>NUCLEOTIDE SEQUENCE</scope>
    <source>
        <strain evidence="1">Babe19</strain>
    </source>
</reference>